<keyword evidence="1" id="KW-1133">Transmembrane helix</keyword>
<feature type="domain" description="Phospholipid/glycerol acyltransferase" evidence="2">
    <location>
        <begin position="35"/>
        <end position="161"/>
    </location>
</feature>
<protein>
    <submittedName>
        <fullName evidence="3">1-acyl-sn-glycerol-3-phosphate acyltransferase</fullName>
    </submittedName>
</protein>
<keyword evidence="3" id="KW-0012">Acyltransferase</keyword>
<evidence type="ECO:0000313" key="3">
    <source>
        <dbReference type="EMBL" id="MFD2546287.1"/>
    </source>
</evidence>
<dbReference type="Proteomes" id="UP001597545">
    <property type="component" value="Unassembled WGS sequence"/>
</dbReference>
<dbReference type="SUPFAM" id="SSF69593">
    <property type="entry name" value="Glycerol-3-phosphate (1)-acyltransferase"/>
    <property type="match status" value="1"/>
</dbReference>
<name>A0ABW5KBI5_9SPHI</name>
<dbReference type="InterPro" id="IPR002123">
    <property type="entry name" value="Plipid/glycerol_acylTrfase"/>
</dbReference>
<feature type="transmembrane region" description="Helical" evidence="1">
    <location>
        <begin position="285"/>
        <end position="305"/>
    </location>
</feature>
<feature type="transmembrane region" description="Helical" evidence="1">
    <location>
        <begin position="254"/>
        <end position="279"/>
    </location>
</feature>
<evidence type="ECO:0000259" key="2">
    <source>
        <dbReference type="SMART" id="SM00563"/>
    </source>
</evidence>
<comment type="caution">
    <text evidence="3">The sequence shown here is derived from an EMBL/GenBank/DDBJ whole genome shotgun (WGS) entry which is preliminary data.</text>
</comment>
<dbReference type="RefSeq" id="WP_380899927.1">
    <property type="nucleotide sequence ID" value="NZ_JBHUEG010000002.1"/>
</dbReference>
<accession>A0ABW5KBI5</accession>
<proteinExistence type="predicted"/>
<keyword evidence="1" id="KW-0812">Transmembrane</keyword>
<dbReference type="GO" id="GO:0016746">
    <property type="term" value="F:acyltransferase activity"/>
    <property type="evidence" value="ECO:0007669"/>
    <property type="project" value="UniProtKB-KW"/>
</dbReference>
<gene>
    <name evidence="3" type="ORF">ACFSR5_01370</name>
</gene>
<sequence length="326" mass="37333">MFYAVLRQFVRLGLRWYAPGLKAEYLAQAAYTAPSLIVSNHPNSLFDALVIGAYSPVEVYYLTRGDIFNHPVLNVILRGLFMLPVYKRGEDEEYAVKNDFTFDECIRKLEAGKHILLFPEGKSRNLHALQPLMNGGLTSLLERCFRANIPVQIQPYMLKYNSFQHVPKALKIRALDPVDSTNYIAGNEIQTADILGEIRQALLDAQTKTALLLEQPTLINRQRWRIPAMMGYYTQFWFYKLWRDYVQEKTQGTIFFDSLLFGVLLISYPIFVLLCSMIIGKLAGFWIGLLVFLFLPATSYAMAIYQSIYVDTEEGPGKDNSFSSKK</sequence>
<keyword evidence="1" id="KW-0472">Membrane</keyword>
<evidence type="ECO:0000256" key="1">
    <source>
        <dbReference type="SAM" id="Phobius"/>
    </source>
</evidence>
<organism evidence="3 4">
    <name type="scientific">Sphingobacterium suaedae</name>
    <dbReference type="NCBI Taxonomy" id="1686402"/>
    <lineage>
        <taxon>Bacteria</taxon>
        <taxon>Pseudomonadati</taxon>
        <taxon>Bacteroidota</taxon>
        <taxon>Sphingobacteriia</taxon>
        <taxon>Sphingobacteriales</taxon>
        <taxon>Sphingobacteriaceae</taxon>
        <taxon>Sphingobacterium</taxon>
    </lineage>
</organism>
<dbReference type="EMBL" id="JBHULR010000001">
    <property type="protein sequence ID" value="MFD2546287.1"/>
    <property type="molecule type" value="Genomic_DNA"/>
</dbReference>
<keyword evidence="4" id="KW-1185">Reference proteome</keyword>
<evidence type="ECO:0000313" key="4">
    <source>
        <dbReference type="Proteomes" id="UP001597545"/>
    </source>
</evidence>
<dbReference type="Pfam" id="PF01553">
    <property type="entry name" value="Acyltransferase"/>
    <property type="match status" value="1"/>
</dbReference>
<reference evidence="4" key="1">
    <citation type="journal article" date="2019" name="Int. J. Syst. Evol. Microbiol.">
        <title>The Global Catalogue of Microorganisms (GCM) 10K type strain sequencing project: providing services to taxonomists for standard genome sequencing and annotation.</title>
        <authorList>
            <consortium name="The Broad Institute Genomics Platform"/>
            <consortium name="The Broad Institute Genome Sequencing Center for Infectious Disease"/>
            <person name="Wu L."/>
            <person name="Ma J."/>
        </authorList>
    </citation>
    <scope>NUCLEOTIDE SEQUENCE [LARGE SCALE GENOMIC DNA]</scope>
    <source>
        <strain evidence="4">KCTC 42662</strain>
    </source>
</reference>
<keyword evidence="3" id="KW-0808">Transferase</keyword>
<dbReference type="SMART" id="SM00563">
    <property type="entry name" value="PlsC"/>
    <property type="match status" value="1"/>
</dbReference>